<evidence type="ECO:0000256" key="23">
    <source>
        <dbReference type="SAM" id="Phobius"/>
    </source>
</evidence>
<evidence type="ECO:0000256" key="19">
    <source>
        <dbReference type="ARBA" id="ARBA00023180"/>
    </source>
</evidence>
<gene>
    <name evidence="26" type="ORF">RJ640_015066</name>
</gene>
<evidence type="ECO:0000256" key="15">
    <source>
        <dbReference type="ARBA" id="ARBA00022840"/>
    </source>
</evidence>
<dbReference type="Pfam" id="PF00069">
    <property type="entry name" value="Pkinase"/>
    <property type="match status" value="1"/>
</dbReference>
<dbReference type="SMART" id="SM00369">
    <property type="entry name" value="LRR_TYP"/>
    <property type="match status" value="4"/>
</dbReference>
<dbReference type="Gene3D" id="1.10.510.10">
    <property type="entry name" value="Transferase(Phosphotransferase) domain 1"/>
    <property type="match status" value="1"/>
</dbReference>
<keyword evidence="8" id="KW-0433">Leucine-rich repeat</keyword>
<sequence length="792" mass="86946">MLTRLLSLSLFLLLASAATNETDQEALLQIKDLISEDPLGVLSSWNRSLHFCHWHGVRCSRRHQRVAVLDLSALKLEGSVSPHIGNLTFLRAIFLENNSFHGTIPEEISRLLHLRYLLLQDNAFQDLGVTLPNLRGFYGGGNKFSGPFPTLDKNYISGNIPQEFGNLYNLGALYLSENMLEGSIPQSIGKLSNLQGLRIYKCSISGQIPLSIGNMTRLSVLDLGGNMLQGSIPVTLSNISSLEELNLGDNLLSGTIPEQVFGLSSLIILYLHQNHLTGQLPHQVGSLKNIGKFTIAANKLTGEIPKSLGDCVVLELLYMQDNLFEGTIPSSFKQLKGIQDLFMSYNNLSGHIPSFLGELPFIKNLILSHNMFEGEVPTNGVFRNITAFSVVGNVKLCGGIQALELPTCSQEIPENKNKAVLIRRILIPLGIIIPVFLLLACLWAILSRIRGSTKEIPSELSLQIQHLKLSYAELFQATDGFCSTNLIGEGSFSSVYQGNLDSANKIVAIKVLNLQKPGARSSFLAECEALRNLRHRNLVKIITSCSSIDLKGSEFKALVFEYMPNGTLHNWLHPSSSEQQQNGDSLNLVQRLSIAIDVASALDYLQHQCETPIAHCDIKPSNILLDKELCAYIGDFGLATVCSTTTAQSNHLQTCSIGIKGTIGYVAPEYGMGGEATVQGDVYSYGILLLEMFTGKGPTNSMFTVNSSLHNYVQTTLTDQVLQIVDPQIRLQMEDENETKANCKYSVSTLENGLRSLFQVGLLCSAESPKERMDIRDVIVELHAVRGALLRA</sequence>
<dbReference type="Pfam" id="PF23598">
    <property type="entry name" value="LRR_14"/>
    <property type="match status" value="1"/>
</dbReference>
<evidence type="ECO:0000256" key="4">
    <source>
        <dbReference type="ARBA" id="ARBA00012513"/>
    </source>
</evidence>
<evidence type="ECO:0000256" key="16">
    <source>
        <dbReference type="ARBA" id="ARBA00022989"/>
    </source>
</evidence>
<comment type="catalytic activity">
    <reaction evidence="20">
        <text>L-threonyl-[protein] + ATP = O-phospho-L-threonyl-[protein] + ADP + H(+)</text>
        <dbReference type="Rhea" id="RHEA:46608"/>
        <dbReference type="Rhea" id="RHEA-COMP:11060"/>
        <dbReference type="Rhea" id="RHEA-COMP:11605"/>
        <dbReference type="ChEBI" id="CHEBI:15378"/>
        <dbReference type="ChEBI" id="CHEBI:30013"/>
        <dbReference type="ChEBI" id="CHEBI:30616"/>
        <dbReference type="ChEBI" id="CHEBI:61977"/>
        <dbReference type="ChEBI" id="CHEBI:456216"/>
        <dbReference type="EC" id="2.7.11.1"/>
    </reaction>
</comment>
<dbReference type="InterPro" id="IPR003591">
    <property type="entry name" value="Leu-rich_rpt_typical-subtyp"/>
</dbReference>
<dbReference type="InterPro" id="IPR013210">
    <property type="entry name" value="LRR_N_plant-typ"/>
</dbReference>
<evidence type="ECO:0000256" key="1">
    <source>
        <dbReference type="ARBA" id="ARBA00004162"/>
    </source>
</evidence>
<dbReference type="InterPro" id="IPR000719">
    <property type="entry name" value="Prot_kinase_dom"/>
</dbReference>
<dbReference type="Gene3D" id="3.30.200.20">
    <property type="entry name" value="Phosphorylase Kinase, domain 1"/>
    <property type="match status" value="1"/>
</dbReference>
<evidence type="ECO:0000256" key="21">
    <source>
        <dbReference type="ARBA" id="ARBA00048679"/>
    </source>
</evidence>
<comment type="subcellular location">
    <subcellularLocation>
        <location evidence="1">Cell membrane</location>
        <topology evidence="1">Single-pass membrane protein</topology>
    </subcellularLocation>
    <subcellularLocation>
        <location evidence="2">Membrane</location>
        <topology evidence="2">Single-pass type I membrane protein</topology>
    </subcellularLocation>
</comment>
<keyword evidence="19" id="KW-0325">Glycoprotein</keyword>
<dbReference type="GO" id="GO:0005524">
    <property type="term" value="F:ATP binding"/>
    <property type="evidence" value="ECO:0007669"/>
    <property type="project" value="UniProtKB-UniRule"/>
</dbReference>
<keyword evidence="16 23" id="KW-1133">Transmembrane helix</keyword>
<keyword evidence="18" id="KW-0675">Receptor</keyword>
<evidence type="ECO:0000313" key="27">
    <source>
        <dbReference type="Proteomes" id="UP001187471"/>
    </source>
</evidence>
<evidence type="ECO:0000256" key="18">
    <source>
        <dbReference type="ARBA" id="ARBA00023170"/>
    </source>
</evidence>
<dbReference type="InterPro" id="IPR032675">
    <property type="entry name" value="LRR_dom_sf"/>
</dbReference>
<keyword evidence="7" id="KW-0597">Phosphoprotein</keyword>
<organism evidence="26 27">
    <name type="scientific">Escallonia rubra</name>
    <dbReference type="NCBI Taxonomy" id="112253"/>
    <lineage>
        <taxon>Eukaryota</taxon>
        <taxon>Viridiplantae</taxon>
        <taxon>Streptophyta</taxon>
        <taxon>Embryophyta</taxon>
        <taxon>Tracheophyta</taxon>
        <taxon>Spermatophyta</taxon>
        <taxon>Magnoliopsida</taxon>
        <taxon>eudicotyledons</taxon>
        <taxon>Gunneridae</taxon>
        <taxon>Pentapetalae</taxon>
        <taxon>asterids</taxon>
        <taxon>campanulids</taxon>
        <taxon>Escalloniales</taxon>
        <taxon>Escalloniaceae</taxon>
        <taxon>Escallonia</taxon>
    </lineage>
</organism>
<evidence type="ECO:0000256" key="12">
    <source>
        <dbReference type="ARBA" id="ARBA00022737"/>
    </source>
</evidence>
<comment type="caution">
    <text evidence="26">The sequence shown here is derived from an EMBL/GenBank/DDBJ whole genome shotgun (WGS) entry which is preliminary data.</text>
</comment>
<dbReference type="FunFam" id="3.80.10.10:FF:000095">
    <property type="entry name" value="LRR receptor-like serine/threonine-protein kinase GSO1"/>
    <property type="match status" value="1"/>
</dbReference>
<dbReference type="PROSITE" id="PS00107">
    <property type="entry name" value="PROTEIN_KINASE_ATP"/>
    <property type="match status" value="1"/>
</dbReference>
<dbReference type="GO" id="GO:0004674">
    <property type="term" value="F:protein serine/threonine kinase activity"/>
    <property type="evidence" value="ECO:0007669"/>
    <property type="project" value="UniProtKB-KW"/>
</dbReference>
<keyword evidence="9" id="KW-0808">Transferase</keyword>
<evidence type="ECO:0000256" key="10">
    <source>
        <dbReference type="ARBA" id="ARBA00022692"/>
    </source>
</evidence>
<reference evidence="26" key="1">
    <citation type="submission" date="2022-12" db="EMBL/GenBank/DDBJ databases">
        <title>Draft genome assemblies for two species of Escallonia (Escalloniales).</title>
        <authorList>
            <person name="Chanderbali A."/>
            <person name="Dervinis C."/>
            <person name="Anghel I."/>
            <person name="Soltis D."/>
            <person name="Soltis P."/>
            <person name="Zapata F."/>
        </authorList>
    </citation>
    <scope>NUCLEOTIDE SEQUENCE</scope>
    <source>
        <strain evidence="26">UCBG92.1500</strain>
        <tissue evidence="26">Leaf</tissue>
    </source>
</reference>
<feature type="transmembrane region" description="Helical" evidence="23">
    <location>
        <begin position="425"/>
        <end position="446"/>
    </location>
</feature>
<dbReference type="SUPFAM" id="SSF52058">
    <property type="entry name" value="L domain-like"/>
    <property type="match status" value="2"/>
</dbReference>
<evidence type="ECO:0000256" key="22">
    <source>
        <dbReference type="PROSITE-ProRule" id="PRU10141"/>
    </source>
</evidence>
<accession>A0AA88RC05</accession>
<keyword evidence="13 22" id="KW-0547">Nucleotide-binding</keyword>
<keyword evidence="10 23" id="KW-0812">Transmembrane</keyword>
<comment type="similarity">
    <text evidence="3">Belongs to the protein kinase superfamily. Ser/Thr protein kinase family.</text>
</comment>
<evidence type="ECO:0000256" key="6">
    <source>
        <dbReference type="ARBA" id="ARBA00022527"/>
    </source>
</evidence>
<dbReference type="InterPro" id="IPR017441">
    <property type="entry name" value="Protein_kinase_ATP_BS"/>
</dbReference>
<keyword evidence="17 23" id="KW-0472">Membrane</keyword>
<feature type="domain" description="Protein kinase" evidence="25">
    <location>
        <begin position="481"/>
        <end position="786"/>
    </location>
</feature>
<evidence type="ECO:0000256" key="9">
    <source>
        <dbReference type="ARBA" id="ARBA00022679"/>
    </source>
</evidence>
<evidence type="ECO:0000256" key="7">
    <source>
        <dbReference type="ARBA" id="ARBA00022553"/>
    </source>
</evidence>
<dbReference type="Gene3D" id="3.80.10.10">
    <property type="entry name" value="Ribonuclease Inhibitor"/>
    <property type="match status" value="2"/>
</dbReference>
<evidence type="ECO:0000256" key="24">
    <source>
        <dbReference type="SAM" id="SignalP"/>
    </source>
</evidence>
<dbReference type="PROSITE" id="PS00108">
    <property type="entry name" value="PROTEIN_KINASE_ST"/>
    <property type="match status" value="1"/>
</dbReference>
<evidence type="ECO:0000256" key="2">
    <source>
        <dbReference type="ARBA" id="ARBA00004479"/>
    </source>
</evidence>
<protein>
    <recommendedName>
        <fullName evidence="4">non-specific serine/threonine protein kinase</fullName>
        <ecNumber evidence="4">2.7.11.1</ecNumber>
    </recommendedName>
</protein>
<keyword evidence="5" id="KW-1003">Cell membrane</keyword>
<dbReference type="GO" id="GO:0005886">
    <property type="term" value="C:plasma membrane"/>
    <property type="evidence" value="ECO:0007669"/>
    <property type="project" value="UniProtKB-SubCell"/>
</dbReference>
<evidence type="ECO:0000256" key="13">
    <source>
        <dbReference type="ARBA" id="ARBA00022741"/>
    </source>
</evidence>
<proteinExistence type="inferred from homology"/>
<dbReference type="SMART" id="SM00220">
    <property type="entry name" value="S_TKc"/>
    <property type="match status" value="1"/>
</dbReference>
<dbReference type="InterPro" id="IPR055414">
    <property type="entry name" value="LRR_R13L4/SHOC2-like"/>
</dbReference>
<keyword evidence="14" id="KW-0418">Kinase</keyword>
<dbReference type="EMBL" id="JAVXUO010001096">
    <property type="protein sequence ID" value="KAK2986032.1"/>
    <property type="molecule type" value="Genomic_DNA"/>
</dbReference>
<evidence type="ECO:0000313" key="26">
    <source>
        <dbReference type="EMBL" id="KAK2986032.1"/>
    </source>
</evidence>
<keyword evidence="12" id="KW-0677">Repeat</keyword>
<evidence type="ECO:0000256" key="20">
    <source>
        <dbReference type="ARBA" id="ARBA00047899"/>
    </source>
</evidence>
<comment type="catalytic activity">
    <reaction evidence="21">
        <text>L-seryl-[protein] + ATP = O-phospho-L-seryl-[protein] + ADP + H(+)</text>
        <dbReference type="Rhea" id="RHEA:17989"/>
        <dbReference type="Rhea" id="RHEA-COMP:9863"/>
        <dbReference type="Rhea" id="RHEA-COMP:11604"/>
        <dbReference type="ChEBI" id="CHEBI:15378"/>
        <dbReference type="ChEBI" id="CHEBI:29999"/>
        <dbReference type="ChEBI" id="CHEBI:30616"/>
        <dbReference type="ChEBI" id="CHEBI:83421"/>
        <dbReference type="ChEBI" id="CHEBI:456216"/>
        <dbReference type="EC" id="2.7.11.1"/>
    </reaction>
</comment>
<dbReference type="PANTHER" id="PTHR27000:SF777">
    <property type="entry name" value="PROTEIN KINASE DOMAIN-CONTAINING PROTEIN"/>
    <property type="match status" value="1"/>
</dbReference>
<evidence type="ECO:0000256" key="17">
    <source>
        <dbReference type="ARBA" id="ARBA00023136"/>
    </source>
</evidence>
<dbReference type="AlphaFoldDB" id="A0AA88RC05"/>
<evidence type="ECO:0000256" key="8">
    <source>
        <dbReference type="ARBA" id="ARBA00022614"/>
    </source>
</evidence>
<keyword evidence="6" id="KW-0723">Serine/threonine-protein kinase</keyword>
<feature type="chain" id="PRO_5041709893" description="non-specific serine/threonine protein kinase" evidence="24">
    <location>
        <begin position="18"/>
        <end position="792"/>
    </location>
</feature>
<feature type="signal peptide" evidence="24">
    <location>
        <begin position="1"/>
        <end position="17"/>
    </location>
</feature>
<dbReference type="EC" id="2.7.11.1" evidence="4"/>
<dbReference type="FunFam" id="3.30.200.20:FF:000432">
    <property type="entry name" value="LRR receptor-like serine/threonine-protein kinase EFR"/>
    <property type="match status" value="1"/>
</dbReference>
<evidence type="ECO:0000259" key="25">
    <source>
        <dbReference type="PROSITE" id="PS50011"/>
    </source>
</evidence>
<dbReference type="FunFam" id="1.10.510.10:FF:000358">
    <property type="entry name" value="Putative leucine-rich repeat receptor-like serine/threonine-protein kinase"/>
    <property type="match status" value="1"/>
</dbReference>
<dbReference type="Proteomes" id="UP001187471">
    <property type="component" value="Unassembled WGS sequence"/>
</dbReference>
<dbReference type="InterPro" id="IPR008271">
    <property type="entry name" value="Ser/Thr_kinase_AS"/>
</dbReference>
<name>A0AA88RC05_9ASTE</name>
<dbReference type="Pfam" id="PF08263">
    <property type="entry name" value="LRRNT_2"/>
    <property type="match status" value="1"/>
</dbReference>
<keyword evidence="11 24" id="KW-0732">Signal</keyword>
<keyword evidence="15 22" id="KW-0067">ATP-binding</keyword>
<dbReference type="PROSITE" id="PS50011">
    <property type="entry name" value="PROTEIN_KINASE_DOM"/>
    <property type="match status" value="1"/>
</dbReference>
<dbReference type="InterPro" id="IPR011009">
    <property type="entry name" value="Kinase-like_dom_sf"/>
</dbReference>
<dbReference type="PANTHER" id="PTHR27000">
    <property type="entry name" value="LEUCINE-RICH REPEAT RECEPTOR-LIKE PROTEIN KINASE FAMILY PROTEIN-RELATED"/>
    <property type="match status" value="1"/>
</dbReference>
<evidence type="ECO:0000256" key="14">
    <source>
        <dbReference type="ARBA" id="ARBA00022777"/>
    </source>
</evidence>
<evidence type="ECO:0000256" key="11">
    <source>
        <dbReference type="ARBA" id="ARBA00022729"/>
    </source>
</evidence>
<evidence type="ECO:0000256" key="3">
    <source>
        <dbReference type="ARBA" id="ARBA00008684"/>
    </source>
</evidence>
<dbReference type="SUPFAM" id="SSF56112">
    <property type="entry name" value="Protein kinase-like (PK-like)"/>
    <property type="match status" value="1"/>
</dbReference>
<evidence type="ECO:0000256" key="5">
    <source>
        <dbReference type="ARBA" id="ARBA00022475"/>
    </source>
</evidence>
<feature type="binding site" evidence="22">
    <location>
        <position position="510"/>
    </location>
    <ligand>
        <name>ATP</name>
        <dbReference type="ChEBI" id="CHEBI:30616"/>
    </ligand>
</feature>
<keyword evidence="27" id="KW-1185">Reference proteome</keyword>